<protein>
    <recommendedName>
        <fullName evidence="5">Secreted protein</fullName>
    </recommendedName>
</protein>
<evidence type="ECO:0008006" key="5">
    <source>
        <dbReference type="Google" id="ProtNLM"/>
    </source>
</evidence>
<organism evidence="3 4">
    <name type="scientific">Aspergillus steynii IBT 23096</name>
    <dbReference type="NCBI Taxonomy" id="1392250"/>
    <lineage>
        <taxon>Eukaryota</taxon>
        <taxon>Fungi</taxon>
        <taxon>Dikarya</taxon>
        <taxon>Ascomycota</taxon>
        <taxon>Pezizomycotina</taxon>
        <taxon>Eurotiomycetes</taxon>
        <taxon>Eurotiomycetidae</taxon>
        <taxon>Eurotiales</taxon>
        <taxon>Aspergillaceae</taxon>
        <taxon>Aspergillus</taxon>
        <taxon>Aspergillus subgen. Circumdati</taxon>
    </lineage>
</organism>
<gene>
    <name evidence="3" type="ORF">P170DRAFT_433727</name>
</gene>
<dbReference type="EMBL" id="MSFO01000002">
    <property type="protein sequence ID" value="PLB51846.1"/>
    <property type="molecule type" value="Genomic_DNA"/>
</dbReference>
<dbReference type="Proteomes" id="UP000234275">
    <property type="component" value="Unassembled WGS sequence"/>
</dbReference>
<feature type="compositionally biased region" description="Low complexity" evidence="1">
    <location>
        <begin position="25"/>
        <end position="36"/>
    </location>
</feature>
<evidence type="ECO:0000313" key="4">
    <source>
        <dbReference type="Proteomes" id="UP000234275"/>
    </source>
</evidence>
<comment type="caution">
    <text evidence="3">The sequence shown here is derived from an EMBL/GenBank/DDBJ whole genome shotgun (WGS) entry which is preliminary data.</text>
</comment>
<keyword evidence="2" id="KW-0732">Signal</keyword>
<reference evidence="3 4" key="1">
    <citation type="submission" date="2016-12" db="EMBL/GenBank/DDBJ databases">
        <title>The genomes of Aspergillus section Nigri reveals drivers in fungal speciation.</title>
        <authorList>
            <consortium name="DOE Joint Genome Institute"/>
            <person name="Vesth T.C."/>
            <person name="Nybo J."/>
            <person name="Theobald S."/>
            <person name="Brandl J."/>
            <person name="Frisvad J.C."/>
            <person name="Nielsen K.F."/>
            <person name="Lyhne E.K."/>
            <person name="Kogle M.E."/>
            <person name="Kuo A."/>
            <person name="Riley R."/>
            <person name="Clum A."/>
            <person name="Nolan M."/>
            <person name="Lipzen A."/>
            <person name="Salamov A."/>
            <person name="Henrissat B."/>
            <person name="Wiebenga A."/>
            <person name="De Vries R.P."/>
            <person name="Grigoriev I.V."/>
            <person name="Mortensen U.H."/>
            <person name="Andersen M.R."/>
            <person name="Baker S.E."/>
        </authorList>
    </citation>
    <scope>NUCLEOTIDE SEQUENCE [LARGE SCALE GENOMIC DNA]</scope>
    <source>
        <strain evidence="3 4">IBT 23096</strain>
    </source>
</reference>
<keyword evidence="4" id="KW-1185">Reference proteome</keyword>
<evidence type="ECO:0000256" key="2">
    <source>
        <dbReference type="SAM" id="SignalP"/>
    </source>
</evidence>
<dbReference type="AlphaFoldDB" id="A0A2I2GG32"/>
<proteinExistence type="predicted"/>
<feature type="non-terminal residue" evidence="3">
    <location>
        <position position="100"/>
    </location>
</feature>
<accession>A0A2I2GG32</accession>
<evidence type="ECO:0000256" key="1">
    <source>
        <dbReference type="SAM" id="MobiDB-lite"/>
    </source>
</evidence>
<feature type="chain" id="PRO_5014121277" description="Secreted protein" evidence="2">
    <location>
        <begin position="24"/>
        <end position="100"/>
    </location>
</feature>
<feature type="signal peptide" evidence="2">
    <location>
        <begin position="1"/>
        <end position="23"/>
    </location>
</feature>
<sequence>MSIYGRLVLPVLLLSSLFSLCPPSTLLPSQSSSPSSRGGARRRGPASTCPPNHSTMCFASREIIASRLPRRSAFVPPYSVNVRIHVGPASPPRGWLNYGS</sequence>
<name>A0A2I2GG32_9EURO</name>
<evidence type="ECO:0000313" key="3">
    <source>
        <dbReference type="EMBL" id="PLB51846.1"/>
    </source>
</evidence>
<feature type="region of interest" description="Disordered" evidence="1">
    <location>
        <begin position="25"/>
        <end position="52"/>
    </location>
</feature>
<dbReference type="GeneID" id="36556261"/>
<dbReference type="VEuPathDB" id="FungiDB:P170DRAFT_433727"/>
<dbReference type="RefSeq" id="XP_024707148.1">
    <property type="nucleotide sequence ID" value="XM_024848562.1"/>
</dbReference>